<reference evidence="6 7" key="1">
    <citation type="submission" date="2016-10" db="EMBL/GenBank/DDBJ databases">
        <authorList>
            <person name="de Groot N.N."/>
        </authorList>
    </citation>
    <scope>NUCLEOTIDE SEQUENCE [LARGE SCALE GENOMIC DNA]</scope>
    <source>
        <strain evidence="6 7">CGMCC 4.1877</strain>
    </source>
</reference>
<accession>A0A1I5DYE4</accession>
<evidence type="ECO:0000313" key="6">
    <source>
        <dbReference type="EMBL" id="SFO04285.1"/>
    </source>
</evidence>
<dbReference type="SUPFAM" id="SSF51161">
    <property type="entry name" value="Trimeric LpxA-like enzymes"/>
    <property type="match status" value="3"/>
</dbReference>
<evidence type="ECO:0000259" key="5">
    <source>
        <dbReference type="PROSITE" id="PS50075"/>
    </source>
</evidence>
<organism evidence="6 7">
    <name type="scientific">Pseudonocardia ammonioxydans</name>
    <dbReference type="NCBI Taxonomy" id="260086"/>
    <lineage>
        <taxon>Bacteria</taxon>
        <taxon>Bacillati</taxon>
        <taxon>Actinomycetota</taxon>
        <taxon>Actinomycetes</taxon>
        <taxon>Pseudonocardiales</taxon>
        <taxon>Pseudonocardiaceae</taxon>
        <taxon>Pseudonocardia</taxon>
    </lineage>
</organism>
<feature type="transmembrane region" description="Helical" evidence="4">
    <location>
        <begin position="697"/>
        <end position="722"/>
    </location>
</feature>
<dbReference type="EMBL" id="FOUY01000028">
    <property type="protein sequence ID" value="SFO04285.1"/>
    <property type="molecule type" value="Genomic_DNA"/>
</dbReference>
<keyword evidence="2" id="KW-0597">Phosphoprotein</keyword>
<feature type="transmembrane region" description="Helical" evidence="4">
    <location>
        <begin position="478"/>
        <end position="511"/>
    </location>
</feature>
<feature type="region of interest" description="Disordered" evidence="3">
    <location>
        <begin position="900"/>
        <end position="929"/>
    </location>
</feature>
<dbReference type="NCBIfam" id="TIGR02353">
    <property type="entry name" value="NRPS_term_dom"/>
    <property type="match status" value="1"/>
</dbReference>
<feature type="transmembrane region" description="Helical" evidence="4">
    <location>
        <begin position="240"/>
        <end position="261"/>
    </location>
</feature>
<dbReference type="SUPFAM" id="SSF47336">
    <property type="entry name" value="ACP-like"/>
    <property type="match status" value="2"/>
</dbReference>
<dbReference type="PANTHER" id="PTHR43300:SF11">
    <property type="entry name" value="ACETYLTRANSFERASE RV3034C-RELATED"/>
    <property type="match status" value="1"/>
</dbReference>
<dbReference type="Proteomes" id="UP000199614">
    <property type="component" value="Unassembled WGS sequence"/>
</dbReference>
<sequence>MSVSHAAEELPGSRSIVITESSVEDELCAILGEMIGSPVAPTDHFFGDAGADSMVLARFCARVRKRSDLPHVAMTDVYAHPSARELALALAPVGPVAGPAPVDTVRDGYRAVLADLLGADVPADADVFDDLGADSMTMTRFCARIRRRDDLPDVAMTDVYAHPTPASLAAALATGAAEPPEVDTPPEPAPRASTTAYVLCGAAQLATFVAFTIGYGAILGAAYLWIAAGTGLVDFYLRSLVAVSIAFAVTAVLPIAAKWLLVGRWTEREIPLWSAAYFRFWLAKSLVRTNPLLLVATGSPLLPLYLRLLGARIGPGVVLLSRTIPTCPDLLTIGARTVVRKDSLLSCYRAEPGIIRTGRVTLGADVVVGETTVIDIDTEIGDGGRLAHSSSLHAGQRIPAGETWWGTPGRRGGGDPAAGAPTARPSGALRRAGYAGAQLFMAIAVWLPLGTGVLDAILVHVPTFDTVLGPAAASLGSALFYLEVVALSGVLMVVGIVFGLISTVVLSRLLALGVVEGRPYRIYGIRYTLHRTIIRMTNIKFFTHLLGDSSYIVGYLRLIGYDLRRFPQTGTNFGTAVKHETPFASSIGTGTMVADGLSIMNADYSNSAFAINRTRIGSRSFFGNRIAWPAGARVGDDCLIATKTLVPTDGPVRSGVGLLGSPPFEIPRSVARDGTFGHLHTGLDLHQRLRGKNRYNLRTIGVVLLLGWGATSAMMLLTLALADVLVPLGPAAVGVLLLVTLLFTMTYTTVIERLMTWRRPLRSRFCSVYDPYFWWHERYWKLVVLWDKMLAGTPFKNIASRLLGVRVGRRVFDDGCAMTERTLVTIGDDAVLNAGSIIQCHSQEDGAFKSAGITVASGACLDVGSFVHYGAVVGERARIGCDAFLMKGEEVPPGAFWEGNPARAARHPAPPVPAAAPTAPATPIGVTAR</sequence>
<dbReference type="PANTHER" id="PTHR43300">
    <property type="entry name" value="ACETYLTRANSFERASE"/>
    <property type="match status" value="1"/>
</dbReference>
<dbReference type="InterPro" id="IPR050179">
    <property type="entry name" value="Trans_hexapeptide_repeat"/>
</dbReference>
<dbReference type="Gene3D" id="1.10.1200.10">
    <property type="entry name" value="ACP-like"/>
    <property type="match status" value="2"/>
</dbReference>
<evidence type="ECO:0000256" key="1">
    <source>
        <dbReference type="ARBA" id="ARBA00022450"/>
    </source>
</evidence>
<dbReference type="GO" id="GO:0031177">
    <property type="term" value="F:phosphopantetheine binding"/>
    <property type="evidence" value="ECO:0007669"/>
    <property type="project" value="InterPro"/>
</dbReference>
<keyword evidence="7" id="KW-1185">Reference proteome</keyword>
<evidence type="ECO:0000256" key="2">
    <source>
        <dbReference type="ARBA" id="ARBA00022553"/>
    </source>
</evidence>
<dbReference type="SMART" id="SM00823">
    <property type="entry name" value="PKS_PP"/>
    <property type="match status" value="2"/>
</dbReference>
<feature type="transmembrane region" description="Helical" evidence="4">
    <location>
        <begin position="205"/>
        <end position="228"/>
    </location>
</feature>
<feature type="transmembrane region" description="Helical" evidence="4">
    <location>
        <begin position="439"/>
        <end position="458"/>
    </location>
</feature>
<dbReference type="InterPro" id="IPR020806">
    <property type="entry name" value="PKS_PP-bd"/>
</dbReference>
<feature type="domain" description="Carrier" evidence="5">
    <location>
        <begin position="18"/>
        <end position="94"/>
    </location>
</feature>
<feature type="region of interest" description="Disordered" evidence="3">
    <location>
        <begin position="399"/>
        <end position="424"/>
    </location>
</feature>
<protein>
    <recommendedName>
        <fullName evidence="5">Carrier domain-containing protein</fullName>
    </recommendedName>
</protein>
<dbReference type="PROSITE" id="PS50075">
    <property type="entry name" value="CARRIER"/>
    <property type="match status" value="2"/>
</dbReference>
<keyword evidence="4" id="KW-0812">Transmembrane</keyword>
<dbReference type="AlphaFoldDB" id="A0A1I5DYE4"/>
<keyword evidence="4" id="KW-0472">Membrane</keyword>
<gene>
    <name evidence="6" type="ORF">SAMN05216207_102819</name>
</gene>
<keyword evidence="1" id="KW-0596">Phosphopantetheine</keyword>
<dbReference type="InterPro" id="IPR036736">
    <property type="entry name" value="ACP-like_sf"/>
</dbReference>
<evidence type="ECO:0000256" key="3">
    <source>
        <dbReference type="SAM" id="MobiDB-lite"/>
    </source>
</evidence>
<evidence type="ECO:0000256" key="4">
    <source>
        <dbReference type="SAM" id="Phobius"/>
    </source>
</evidence>
<dbReference type="STRING" id="260086.SAMN05216207_102819"/>
<dbReference type="InterPro" id="IPR012728">
    <property type="entry name" value="Pls/PosA_C"/>
</dbReference>
<feature type="transmembrane region" description="Helical" evidence="4">
    <location>
        <begin position="728"/>
        <end position="750"/>
    </location>
</feature>
<dbReference type="Gene3D" id="2.160.10.10">
    <property type="entry name" value="Hexapeptide repeat proteins"/>
    <property type="match status" value="2"/>
</dbReference>
<keyword evidence="4" id="KW-1133">Transmembrane helix</keyword>
<feature type="domain" description="Carrier" evidence="5">
    <location>
        <begin position="100"/>
        <end position="176"/>
    </location>
</feature>
<name>A0A1I5DYE4_PSUAM</name>
<proteinExistence type="predicted"/>
<evidence type="ECO:0000313" key="7">
    <source>
        <dbReference type="Proteomes" id="UP000199614"/>
    </source>
</evidence>
<dbReference type="Pfam" id="PF00550">
    <property type="entry name" value="PP-binding"/>
    <property type="match status" value="2"/>
</dbReference>
<dbReference type="InterPro" id="IPR009081">
    <property type="entry name" value="PP-bd_ACP"/>
</dbReference>
<dbReference type="InterPro" id="IPR011004">
    <property type="entry name" value="Trimer_LpxA-like_sf"/>
</dbReference>